<proteinExistence type="predicted"/>
<dbReference type="RefSeq" id="WP_274494280.1">
    <property type="nucleotide sequence ID" value="NZ_CP118166.1"/>
</dbReference>
<evidence type="ECO:0000256" key="1">
    <source>
        <dbReference type="SAM" id="MobiDB-lite"/>
    </source>
</evidence>
<feature type="compositionally biased region" description="Polar residues" evidence="1">
    <location>
        <begin position="120"/>
        <end position="130"/>
    </location>
</feature>
<accession>A0AAE9ZCQ6</accession>
<protein>
    <submittedName>
        <fullName evidence="2">Uncharacterized protein</fullName>
    </submittedName>
</protein>
<organism evidence="2 3">
    <name type="scientific">Hyphococcus flavus</name>
    <dbReference type="NCBI Taxonomy" id="1866326"/>
    <lineage>
        <taxon>Bacteria</taxon>
        <taxon>Pseudomonadati</taxon>
        <taxon>Pseudomonadota</taxon>
        <taxon>Alphaproteobacteria</taxon>
        <taxon>Parvularculales</taxon>
        <taxon>Parvularculaceae</taxon>
        <taxon>Hyphococcus</taxon>
    </lineage>
</organism>
<name>A0AAE9ZCQ6_9PROT</name>
<dbReference type="EMBL" id="CP118166">
    <property type="protein sequence ID" value="WDI32359.1"/>
    <property type="molecule type" value="Genomic_DNA"/>
</dbReference>
<dbReference type="Proteomes" id="UP001214043">
    <property type="component" value="Chromosome"/>
</dbReference>
<dbReference type="AlphaFoldDB" id="A0AAE9ZCQ6"/>
<sequence>MPSKKEEKLPNFLISASIRKEETNRDGWSFSAPIRFNEDTITFKRFSLLSSGKPTITVGLSLVHLHFILDDCVLPEDGWAFDPPIQVERKLLREATKALKGSQERATSTKSSHGAEGELSPTTPKASIKTQAEAGKTEKAGSAEEHVVKDAYNEILHYVSAAGNDKDPRWTVRGPEGQCLNGVAFKNGPFAHAKIIGENPSIKIEADIPEYGLMISDDNHVFRTANKVAIGKILFKKKFLGRRFELTKADISKDEQSP</sequence>
<gene>
    <name evidence="2" type="ORF">PUV54_04025</name>
</gene>
<feature type="region of interest" description="Disordered" evidence="1">
    <location>
        <begin position="98"/>
        <end position="143"/>
    </location>
</feature>
<evidence type="ECO:0000313" key="3">
    <source>
        <dbReference type="Proteomes" id="UP001214043"/>
    </source>
</evidence>
<dbReference type="KEGG" id="hfl:PUV54_04025"/>
<reference evidence="2" key="1">
    <citation type="submission" date="2023-02" db="EMBL/GenBank/DDBJ databases">
        <title>Genome sequence of Hyphococcus flavus.</title>
        <authorList>
            <person name="Rong J.-C."/>
            <person name="Zhao Q."/>
            <person name="Yi M."/>
            <person name="Wu J.-Y."/>
        </authorList>
    </citation>
    <scope>NUCLEOTIDE SEQUENCE</scope>
    <source>
        <strain evidence="2">MCCC 1K03223</strain>
    </source>
</reference>
<keyword evidence="3" id="KW-1185">Reference proteome</keyword>
<evidence type="ECO:0000313" key="2">
    <source>
        <dbReference type="EMBL" id="WDI32359.1"/>
    </source>
</evidence>